<dbReference type="PROSITE" id="PS00107">
    <property type="entry name" value="PROTEIN_KINASE_ATP"/>
    <property type="match status" value="1"/>
</dbReference>
<organism evidence="8 9">
    <name type="scientific">Kitasatospora terrestris</name>
    <dbReference type="NCBI Taxonomy" id="258051"/>
    <lineage>
        <taxon>Bacteria</taxon>
        <taxon>Bacillati</taxon>
        <taxon>Actinomycetota</taxon>
        <taxon>Actinomycetes</taxon>
        <taxon>Kitasatosporales</taxon>
        <taxon>Streptomycetaceae</taxon>
        <taxon>Kitasatospora</taxon>
    </lineage>
</organism>
<dbReference type="Proteomes" id="UP001501752">
    <property type="component" value="Unassembled WGS sequence"/>
</dbReference>
<evidence type="ECO:0000313" key="9">
    <source>
        <dbReference type="Proteomes" id="UP001501752"/>
    </source>
</evidence>
<dbReference type="InterPro" id="IPR011009">
    <property type="entry name" value="Kinase-like_dom_sf"/>
</dbReference>
<feature type="region of interest" description="Disordered" evidence="6">
    <location>
        <begin position="497"/>
        <end position="536"/>
    </location>
</feature>
<evidence type="ECO:0000256" key="4">
    <source>
        <dbReference type="ARBA" id="ARBA00022840"/>
    </source>
</evidence>
<dbReference type="InterPro" id="IPR008271">
    <property type="entry name" value="Ser/Thr_kinase_AS"/>
</dbReference>
<evidence type="ECO:0000256" key="1">
    <source>
        <dbReference type="ARBA" id="ARBA00022679"/>
    </source>
</evidence>
<dbReference type="PANTHER" id="PTHR43289:SF34">
    <property type="entry name" value="SERINE_THREONINE-PROTEIN KINASE YBDM-RELATED"/>
    <property type="match status" value="1"/>
</dbReference>
<feature type="binding site" evidence="5">
    <location>
        <position position="43"/>
    </location>
    <ligand>
        <name>ATP</name>
        <dbReference type="ChEBI" id="CHEBI:30616"/>
    </ligand>
</feature>
<feature type="compositionally biased region" description="Low complexity" evidence="6">
    <location>
        <begin position="370"/>
        <end position="395"/>
    </location>
</feature>
<dbReference type="EMBL" id="BAABIS010000001">
    <property type="protein sequence ID" value="GAA4839877.1"/>
    <property type="molecule type" value="Genomic_DNA"/>
</dbReference>
<dbReference type="SUPFAM" id="SSF56112">
    <property type="entry name" value="Protein kinase-like (PK-like)"/>
    <property type="match status" value="1"/>
</dbReference>
<dbReference type="Gene3D" id="3.30.200.20">
    <property type="entry name" value="Phosphorylase Kinase, domain 1"/>
    <property type="match status" value="1"/>
</dbReference>
<accession>A0ABP9DCC5</accession>
<dbReference type="Gene3D" id="1.10.510.10">
    <property type="entry name" value="Transferase(Phosphotransferase) domain 1"/>
    <property type="match status" value="1"/>
</dbReference>
<sequence length="648" mass="63976">MEALGAGDPRQIGEYRLLRRLGAGGMGQVYLGRTAGGRTVAVKTVHAHFAADPEFRVRFRQEVAAARRVGGRWTAPVLDADTESERPWVATGYVAGPSLTSAVRDFGPLPAAAVRSLGAGLAEALAAVHGKGLVHRDVKPSNVLLALDGPRLIDFGIARALDATVLTRTGHVVGSPGFLSPEQAGGLAAGPASDVFSLGAVLAFAATGTAPFGAAQSTPVLLYRVVHEQPDLDALAAVDPQLRDAVAACLAKDPAQRPSPDDLVGLLAADDRGAAGRLDSRDWLPPTVSGALARLAVDLLDLDTEPAGDPALLSPQPQHAPPPTPGTGSAPAPGAVATAGTTTAGSAVPVAGSAPTPTVTSAPTPPAHVPTPTASNVPAQAATGGTAPTASSVPGSASAAAAIPAVAATPVVGAVPAAAGAPTVGGLPTPPPVPAAYPAHVPQPLPGFGPPVAFGPPVEGTTATTALRPARSRTAGLVIAAVVAASVTGGAVYLATRPDGSADNGKPTTPGTAASAPASSPPASESPSPSAAADASTVPAGFLGTWQGRLGSPQLGSGTADFKITITQGRKGEAVAAIRNNTGPGTGYCDATAELVSSAADRVVLKTRPMSILTGCVANPYDQVYTRNGDGSLHLAVDSFSGDLAKVG</sequence>
<evidence type="ECO:0000256" key="3">
    <source>
        <dbReference type="ARBA" id="ARBA00022777"/>
    </source>
</evidence>
<keyword evidence="4 5" id="KW-0067">ATP-binding</keyword>
<reference evidence="9" key="1">
    <citation type="journal article" date="2019" name="Int. J. Syst. Evol. Microbiol.">
        <title>The Global Catalogue of Microorganisms (GCM) 10K type strain sequencing project: providing services to taxonomists for standard genome sequencing and annotation.</title>
        <authorList>
            <consortium name="The Broad Institute Genomics Platform"/>
            <consortium name="The Broad Institute Genome Sequencing Center for Infectious Disease"/>
            <person name="Wu L."/>
            <person name="Ma J."/>
        </authorList>
    </citation>
    <scope>NUCLEOTIDE SEQUENCE [LARGE SCALE GENOMIC DNA]</scope>
    <source>
        <strain evidence="9">JCM 13006</strain>
    </source>
</reference>
<dbReference type="PANTHER" id="PTHR43289">
    <property type="entry name" value="MITOGEN-ACTIVATED PROTEIN KINASE KINASE KINASE 20-RELATED"/>
    <property type="match status" value="1"/>
</dbReference>
<dbReference type="CDD" id="cd14014">
    <property type="entry name" value="STKc_PknB_like"/>
    <property type="match status" value="1"/>
</dbReference>
<dbReference type="InterPro" id="IPR000719">
    <property type="entry name" value="Prot_kinase_dom"/>
</dbReference>
<keyword evidence="9" id="KW-1185">Reference proteome</keyword>
<feature type="compositionally biased region" description="Low complexity" evidence="6">
    <location>
        <begin position="326"/>
        <end position="362"/>
    </location>
</feature>
<keyword evidence="2 5" id="KW-0547">Nucleotide-binding</keyword>
<gene>
    <name evidence="8" type="ORF">GCM10023235_14140</name>
</gene>
<evidence type="ECO:0000256" key="5">
    <source>
        <dbReference type="PROSITE-ProRule" id="PRU10141"/>
    </source>
</evidence>
<keyword evidence="3" id="KW-0418">Kinase</keyword>
<feature type="region of interest" description="Disordered" evidence="6">
    <location>
        <begin position="306"/>
        <end position="395"/>
    </location>
</feature>
<dbReference type="PROSITE" id="PS50011">
    <property type="entry name" value="PROTEIN_KINASE_DOM"/>
    <property type="match status" value="1"/>
</dbReference>
<comment type="caution">
    <text evidence="8">The sequence shown here is derived from an EMBL/GenBank/DDBJ whole genome shotgun (WGS) entry which is preliminary data.</text>
</comment>
<proteinExistence type="predicted"/>
<dbReference type="SMART" id="SM00220">
    <property type="entry name" value="S_TKc"/>
    <property type="match status" value="1"/>
</dbReference>
<feature type="compositionally biased region" description="Low complexity" evidence="6">
    <location>
        <begin position="507"/>
        <end position="536"/>
    </location>
</feature>
<protein>
    <recommendedName>
        <fullName evidence="7">Protein kinase domain-containing protein</fullName>
    </recommendedName>
</protein>
<feature type="domain" description="Protein kinase" evidence="7">
    <location>
        <begin position="15"/>
        <end position="284"/>
    </location>
</feature>
<keyword evidence="1" id="KW-0808">Transferase</keyword>
<dbReference type="Pfam" id="PF00069">
    <property type="entry name" value="Pkinase"/>
    <property type="match status" value="1"/>
</dbReference>
<evidence type="ECO:0000256" key="6">
    <source>
        <dbReference type="SAM" id="MobiDB-lite"/>
    </source>
</evidence>
<dbReference type="PROSITE" id="PS00108">
    <property type="entry name" value="PROTEIN_KINASE_ST"/>
    <property type="match status" value="1"/>
</dbReference>
<evidence type="ECO:0000259" key="7">
    <source>
        <dbReference type="PROSITE" id="PS50011"/>
    </source>
</evidence>
<evidence type="ECO:0000256" key="2">
    <source>
        <dbReference type="ARBA" id="ARBA00022741"/>
    </source>
</evidence>
<evidence type="ECO:0000313" key="8">
    <source>
        <dbReference type="EMBL" id="GAA4839877.1"/>
    </source>
</evidence>
<name>A0ABP9DCC5_9ACTN</name>
<dbReference type="RefSeq" id="WP_345695891.1">
    <property type="nucleotide sequence ID" value="NZ_BAABIS010000001.1"/>
</dbReference>
<dbReference type="InterPro" id="IPR017441">
    <property type="entry name" value="Protein_kinase_ATP_BS"/>
</dbReference>